<dbReference type="AlphaFoldDB" id="A0A432MFK1"/>
<name>A0A432MFK1_9BACT</name>
<evidence type="ECO:0000313" key="2">
    <source>
        <dbReference type="EMBL" id="RUL84909.1"/>
    </source>
</evidence>
<keyword evidence="1" id="KW-0472">Membrane</keyword>
<dbReference type="InterPro" id="IPR019734">
    <property type="entry name" value="TPR_rpt"/>
</dbReference>
<reference evidence="2 3" key="1">
    <citation type="submission" date="2018-12" db="EMBL/GenBank/DDBJ databases">
        <authorList>
            <person name="Toschakov S.V."/>
        </authorList>
    </citation>
    <scope>NUCLEOTIDE SEQUENCE [LARGE SCALE GENOMIC DNA]</scope>
    <source>
        <strain evidence="2 3">GM2012</strain>
    </source>
</reference>
<protein>
    <submittedName>
        <fullName evidence="2">Uncharacterized protein</fullName>
    </submittedName>
</protein>
<keyword evidence="3" id="KW-1185">Reference proteome</keyword>
<dbReference type="EMBL" id="RYZH01000045">
    <property type="protein sequence ID" value="RUL84909.1"/>
    <property type="molecule type" value="Genomic_DNA"/>
</dbReference>
<comment type="caution">
    <text evidence="2">The sequence shown here is derived from an EMBL/GenBank/DDBJ whole genome shotgun (WGS) entry which is preliminary data.</text>
</comment>
<reference evidence="2 3" key="2">
    <citation type="submission" date="2019-01" db="EMBL/GenBank/DDBJ databases">
        <title>Tautonia sociabilis, a novel thermotolerant planctomycete of Isosphaeraceae family, isolated from a 4000 m deep subterranean habitat.</title>
        <authorList>
            <person name="Kovaleva O.L."/>
            <person name="Elcheninov A.G."/>
            <person name="Van Heerden E."/>
            <person name="Toshchakov S.V."/>
            <person name="Novikov A."/>
            <person name="Bonch-Osmolovskaya E.A."/>
            <person name="Kublanov I.V."/>
        </authorList>
    </citation>
    <scope>NUCLEOTIDE SEQUENCE [LARGE SCALE GENOMIC DNA]</scope>
    <source>
        <strain evidence="2 3">GM2012</strain>
    </source>
</reference>
<evidence type="ECO:0000256" key="1">
    <source>
        <dbReference type="SAM" id="Phobius"/>
    </source>
</evidence>
<feature type="transmembrane region" description="Helical" evidence="1">
    <location>
        <begin position="12"/>
        <end position="34"/>
    </location>
</feature>
<evidence type="ECO:0000313" key="3">
    <source>
        <dbReference type="Proteomes" id="UP000280296"/>
    </source>
</evidence>
<dbReference type="Proteomes" id="UP000280296">
    <property type="component" value="Unassembled WGS sequence"/>
</dbReference>
<accession>A0A432MFK1</accession>
<keyword evidence="1" id="KW-0812">Transmembrane</keyword>
<dbReference type="Gene3D" id="1.25.40.10">
    <property type="entry name" value="Tetratricopeptide repeat domain"/>
    <property type="match status" value="1"/>
</dbReference>
<keyword evidence="1" id="KW-1133">Transmembrane helix</keyword>
<dbReference type="NCBIfam" id="NF047558">
    <property type="entry name" value="TPR_END_plus"/>
    <property type="match status" value="1"/>
</dbReference>
<dbReference type="InterPro" id="IPR011990">
    <property type="entry name" value="TPR-like_helical_dom_sf"/>
</dbReference>
<sequence>MAPPFCGDPRSLPVRNAVVTLLVLVVLGTLFLLFPRRKADPSPTLDQGGDTRPERLDERAERHFLRGEYAKAAEAYRLLLDENPEDPLAWIRLAYATHELGDFEASVDLHRRAAEFEQNRIGSHYRIGCALARLGRPSEAIDALEDAVEAGYYDRTRAENDPDLASLRGNERFELLLDRMAPPPPGRGPLDFWVGNWASWDAEGDDLIGHVSVRREENSRLFVESWNDYRGTSGRGMAYRDPSDGRWHLLRVDSRGEVHRLAGEFRDQALELSGERISQAGRVFPMRAVLRPQGRGWVILTLESTEDGGETWVTLADRLLRPEEPTFFMGPGRR</sequence>
<dbReference type="SMART" id="SM00028">
    <property type="entry name" value="TPR"/>
    <property type="match status" value="3"/>
</dbReference>
<dbReference type="Pfam" id="PF13181">
    <property type="entry name" value="TPR_8"/>
    <property type="match status" value="1"/>
</dbReference>
<organism evidence="2 3">
    <name type="scientific">Tautonia sociabilis</name>
    <dbReference type="NCBI Taxonomy" id="2080755"/>
    <lineage>
        <taxon>Bacteria</taxon>
        <taxon>Pseudomonadati</taxon>
        <taxon>Planctomycetota</taxon>
        <taxon>Planctomycetia</taxon>
        <taxon>Isosphaerales</taxon>
        <taxon>Isosphaeraceae</taxon>
        <taxon>Tautonia</taxon>
    </lineage>
</organism>
<dbReference type="Pfam" id="PF13428">
    <property type="entry name" value="TPR_14"/>
    <property type="match status" value="1"/>
</dbReference>
<gene>
    <name evidence="2" type="ORF">TsocGM_19755</name>
</gene>
<dbReference type="SUPFAM" id="SSF48452">
    <property type="entry name" value="TPR-like"/>
    <property type="match status" value="1"/>
</dbReference>
<proteinExistence type="predicted"/>